<evidence type="ECO:0000313" key="2">
    <source>
        <dbReference type="WBParaSite" id="TMUE_1000005985.1"/>
    </source>
</evidence>
<proteinExistence type="predicted"/>
<accession>A0A5S6QFT2</accession>
<evidence type="ECO:0000313" key="1">
    <source>
        <dbReference type="Proteomes" id="UP000046395"/>
    </source>
</evidence>
<reference evidence="2" key="1">
    <citation type="submission" date="2019-12" db="UniProtKB">
        <authorList>
            <consortium name="WormBaseParasite"/>
        </authorList>
    </citation>
    <scope>IDENTIFICATION</scope>
</reference>
<dbReference type="AlphaFoldDB" id="A0A5S6QFT2"/>
<keyword evidence="1" id="KW-1185">Reference proteome</keyword>
<organism evidence="1 2">
    <name type="scientific">Trichuris muris</name>
    <name type="common">Mouse whipworm</name>
    <dbReference type="NCBI Taxonomy" id="70415"/>
    <lineage>
        <taxon>Eukaryota</taxon>
        <taxon>Metazoa</taxon>
        <taxon>Ecdysozoa</taxon>
        <taxon>Nematoda</taxon>
        <taxon>Enoplea</taxon>
        <taxon>Dorylaimia</taxon>
        <taxon>Trichinellida</taxon>
        <taxon>Trichuridae</taxon>
        <taxon>Trichuris</taxon>
    </lineage>
</organism>
<dbReference type="Proteomes" id="UP000046395">
    <property type="component" value="Unassembled WGS sequence"/>
</dbReference>
<protein>
    <submittedName>
        <fullName evidence="2">Uncharacterized protein</fullName>
    </submittedName>
</protein>
<name>A0A5S6QFT2_TRIMR</name>
<sequence>MIWSCRLISKCGTMNTTDVNIFKCCVYMHINI</sequence>
<dbReference type="WBParaSite" id="TMUE_1000005985.1">
    <property type="protein sequence ID" value="TMUE_1000005985.1"/>
    <property type="gene ID" value="WBGene00289681"/>
</dbReference>